<reference evidence="3" key="1">
    <citation type="submission" date="2019-11" db="EMBL/GenBank/DDBJ databases">
        <title>Leishmania tarentolae CDS.</title>
        <authorList>
            <person name="Goto Y."/>
            <person name="Yamagishi J."/>
        </authorList>
    </citation>
    <scope>NUCLEOTIDE SEQUENCE [LARGE SCALE GENOMIC DNA]</scope>
    <source>
        <strain evidence="3">Parrot Tar II</strain>
    </source>
</reference>
<feature type="transmembrane region" description="Helical" evidence="2">
    <location>
        <begin position="188"/>
        <end position="206"/>
    </location>
</feature>
<keyword evidence="4" id="KW-1185">Reference proteome</keyword>
<keyword evidence="2" id="KW-0472">Membrane</keyword>
<evidence type="ECO:0000313" key="3">
    <source>
        <dbReference type="EMBL" id="GET90279.1"/>
    </source>
</evidence>
<dbReference type="OrthoDB" id="258418at2759"/>
<dbReference type="VEuPathDB" id="TriTrypDB:LtaPh_2902300"/>
<accession>A0A640KS23</accession>
<dbReference type="AlphaFoldDB" id="A0A640KS23"/>
<comment type="caution">
    <text evidence="3">The sequence shown here is derived from an EMBL/GenBank/DDBJ whole genome shotgun (WGS) entry which is preliminary data.</text>
</comment>
<organism evidence="3 4">
    <name type="scientific">Leishmania tarentolae</name>
    <name type="common">Sauroleishmania tarentolae</name>
    <dbReference type="NCBI Taxonomy" id="5689"/>
    <lineage>
        <taxon>Eukaryota</taxon>
        <taxon>Discoba</taxon>
        <taxon>Euglenozoa</taxon>
        <taxon>Kinetoplastea</taxon>
        <taxon>Metakinetoplastina</taxon>
        <taxon>Trypanosomatida</taxon>
        <taxon>Trypanosomatidae</taxon>
        <taxon>Leishmaniinae</taxon>
        <taxon>Leishmania</taxon>
        <taxon>lizard Leishmania</taxon>
    </lineage>
</organism>
<evidence type="ECO:0000256" key="1">
    <source>
        <dbReference type="SAM" id="MobiDB-lite"/>
    </source>
</evidence>
<dbReference type="EMBL" id="BLBS01000040">
    <property type="protein sequence ID" value="GET90279.1"/>
    <property type="molecule type" value="Genomic_DNA"/>
</dbReference>
<keyword evidence="2" id="KW-1133">Transmembrane helix</keyword>
<feature type="region of interest" description="Disordered" evidence="1">
    <location>
        <begin position="300"/>
        <end position="326"/>
    </location>
</feature>
<feature type="transmembrane region" description="Helical" evidence="2">
    <location>
        <begin position="226"/>
        <end position="247"/>
    </location>
</feature>
<evidence type="ECO:0008006" key="5">
    <source>
        <dbReference type="Google" id="ProtNLM"/>
    </source>
</evidence>
<proteinExistence type="predicted"/>
<evidence type="ECO:0000313" key="4">
    <source>
        <dbReference type="Proteomes" id="UP000419144"/>
    </source>
</evidence>
<gene>
    <name evidence="3" type="ORF">LtaPh_2902300</name>
</gene>
<keyword evidence="2" id="KW-0812">Transmembrane</keyword>
<protein>
    <recommendedName>
        <fullName evidence="5">Transmembrane protein</fullName>
    </recommendedName>
</protein>
<dbReference type="Proteomes" id="UP000419144">
    <property type="component" value="Unassembled WGS sequence"/>
</dbReference>
<name>A0A640KS23_LEITA</name>
<sequence length="326" mass="37312">MCAVGYSFSAQLSMHVLSCRPLGFCQSLPVLRMSASSFTLSCSFLHSSSRTGRQASQRQRLRGQSLCLTHVRRCPPFLYQFPFVLRHTDTTLNPRKKEVHRCRGSHRCCVAMLRLSSQRLLFDRLSQTKLGAEVLAQTRSEMRHLERKDNALMRFMSRRRPIDYLAIEVDGPITKELHPSFRHVKNGITCFVFLPFVALLVAGYLQPTYYLLVPTGLVPYDHYVQMWSFSHWAVVLAGQLFFALVVYDLSVYVRYPFFAHVLAPAYRKMGWFRPPPAASLTMEQLKAGTPRCVKARPLGRPLGELNRQKKTATAVTPDPFGRTPRR</sequence>
<evidence type="ECO:0000256" key="2">
    <source>
        <dbReference type="SAM" id="Phobius"/>
    </source>
</evidence>